<feature type="non-terminal residue" evidence="1">
    <location>
        <position position="135"/>
    </location>
</feature>
<gene>
    <name evidence="1" type="ORF">Tco_1079713</name>
</gene>
<name>A0ABQ5HST7_9ASTR</name>
<protein>
    <submittedName>
        <fullName evidence="1">Uncharacterized protein</fullName>
    </submittedName>
</protein>
<organism evidence="1 2">
    <name type="scientific">Tanacetum coccineum</name>
    <dbReference type="NCBI Taxonomy" id="301880"/>
    <lineage>
        <taxon>Eukaryota</taxon>
        <taxon>Viridiplantae</taxon>
        <taxon>Streptophyta</taxon>
        <taxon>Embryophyta</taxon>
        <taxon>Tracheophyta</taxon>
        <taxon>Spermatophyta</taxon>
        <taxon>Magnoliopsida</taxon>
        <taxon>eudicotyledons</taxon>
        <taxon>Gunneridae</taxon>
        <taxon>Pentapetalae</taxon>
        <taxon>asterids</taxon>
        <taxon>campanulids</taxon>
        <taxon>Asterales</taxon>
        <taxon>Asteraceae</taxon>
        <taxon>Asteroideae</taxon>
        <taxon>Anthemideae</taxon>
        <taxon>Anthemidinae</taxon>
        <taxon>Tanacetum</taxon>
    </lineage>
</organism>
<keyword evidence="2" id="KW-1185">Reference proteome</keyword>
<reference evidence="1" key="1">
    <citation type="journal article" date="2022" name="Int. J. Mol. Sci.">
        <title>Draft Genome of Tanacetum Coccineum: Genomic Comparison of Closely Related Tanacetum-Family Plants.</title>
        <authorList>
            <person name="Yamashiro T."/>
            <person name="Shiraishi A."/>
            <person name="Nakayama K."/>
            <person name="Satake H."/>
        </authorList>
    </citation>
    <scope>NUCLEOTIDE SEQUENCE</scope>
</reference>
<dbReference type="Proteomes" id="UP001151760">
    <property type="component" value="Unassembled WGS sequence"/>
</dbReference>
<reference evidence="1" key="2">
    <citation type="submission" date="2022-01" db="EMBL/GenBank/DDBJ databases">
        <authorList>
            <person name="Yamashiro T."/>
            <person name="Shiraishi A."/>
            <person name="Satake H."/>
            <person name="Nakayama K."/>
        </authorList>
    </citation>
    <scope>NUCLEOTIDE SEQUENCE</scope>
</reference>
<proteinExistence type="predicted"/>
<sequence>MLHGGLLKPMRSGLLNCFAAVWGKLLNKMTKGNVPAPTRTDDQLVLVKARLAIRKRNLFMDLQKKQKNPIFLISLDILQNTNFFGAFTASANVPSIYIQQFWNTLTMDTKTGIYSFQLDELWFTLDADLLRSALG</sequence>
<comment type="caution">
    <text evidence="1">The sequence shown here is derived from an EMBL/GenBank/DDBJ whole genome shotgun (WGS) entry which is preliminary data.</text>
</comment>
<evidence type="ECO:0000313" key="1">
    <source>
        <dbReference type="EMBL" id="GJT90868.1"/>
    </source>
</evidence>
<dbReference type="EMBL" id="BQNB010019964">
    <property type="protein sequence ID" value="GJT90868.1"/>
    <property type="molecule type" value="Genomic_DNA"/>
</dbReference>
<evidence type="ECO:0000313" key="2">
    <source>
        <dbReference type="Proteomes" id="UP001151760"/>
    </source>
</evidence>
<accession>A0ABQ5HST7</accession>